<dbReference type="PANTHER" id="PTHR33677">
    <property type="entry name" value="TRANSCRIPTIONAL REPRESSOR FRMR-RELATED"/>
    <property type="match status" value="1"/>
</dbReference>
<reference evidence="1" key="1">
    <citation type="journal article" date="2021" name="Microbiology">
        <title>Metagenomic Analysis of the Microbial Community in the Underground Coal Fire Area (Kemerovo Region, Russia) Revealed Predominance of Thermophilic Members of the Phyla Deinococcus-thermus, Aquificae, and Firmicutes.</title>
        <authorList>
            <person name="Kadnikov V."/>
            <person name="Mardanov A.V."/>
            <person name="Beletsky A.V."/>
            <person name="Karnachuk O.V."/>
            <person name="Ravin N.V."/>
        </authorList>
    </citation>
    <scope>NUCLEOTIDE SEQUENCE</scope>
    <source>
        <strain evidence="1">RBS10-49</strain>
    </source>
</reference>
<dbReference type="AlphaFoldDB" id="A0A947CY54"/>
<accession>A0A947CY54</accession>
<dbReference type="Proteomes" id="UP000748108">
    <property type="component" value="Unassembled WGS sequence"/>
</dbReference>
<organism evidence="1 2">
    <name type="scientific">Hydrogenibacillus schlegelii</name>
    <name type="common">Bacillus schlegelii</name>
    <dbReference type="NCBI Taxonomy" id="1484"/>
    <lineage>
        <taxon>Bacteria</taxon>
        <taxon>Bacillati</taxon>
        <taxon>Bacillota</taxon>
        <taxon>Bacilli</taxon>
        <taxon>Bacillales</taxon>
        <taxon>Bacillales Family X. Incertae Sedis</taxon>
        <taxon>Hydrogenibacillus</taxon>
    </lineage>
</organism>
<dbReference type="CDD" id="cd10155">
    <property type="entry name" value="BsYrkD-like_DUF156"/>
    <property type="match status" value="1"/>
</dbReference>
<gene>
    <name evidence="1" type="ORF">KM312_07860</name>
</gene>
<dbReference type="InterPro" id="IPR003735">
    <property type="entry name" value="Metal_Tscrpt_repr"/>
</dbReference>
<dbReference type="Pfam" id="PF02583">
    <property type="entry name" value="Trns_repr_metal"/>
    <property type="match status" value="1"/>
</dbReference>
<name>A0A947CY54_HYDSH</name>
<protein>
    <submittedName>
        <fullName evidence="1">Metal-sensitive transcriptional regulator</fullName>
    </submittedName>
</protein>
<sequence>MERSREATIYDEKVKNRLKRIEGQARGILRMMEEARSCGDVVHQLSAMRAAVDRAIAYVIANYMEQCIREQVIKGEDTEQKIQEAIQLLTKSR</sequence>
<dbReference type="InterPro" id="IPR038390">
    <property type="entry name" value="Metal_Tscrpt_repr_sf"/>
</dbReference>
<dbReference type="GO" id="GO:0045892">
    <property type="term" value="P:negative regulation of DNA-templated transcription"/>
    <property type="evidence" value="ECO:0007669"/>
    <property type="project" value="UniProtKB-ARBA"/>
</dbReference>
<dbReference type="GO" id="GO:0003677">
    <property type="term" value="F:DNA binding"/>
    <property type="evidence" value="ECO:0007669"/>
    <property type="project" value="InterPro"/>
</dbReference>
<dbReference type="GO" id="GO:0046872">
    <property type="term" value="F:metal ion binding"/>
    <property type="evidence" value="ECO:0007669"/>
    <property type="project" value="InterPro"/>
</dbReference>
<evidence type="ECO:0000313" key="2">
    <source>
        <dbReference type="Proteomes" id="UP000748108"/>
    </source>
</evidence>
<dbReference type="Gene3D" id="1.20.58.1000">
    <property type="entry name" value="Metal-sensitive repressor, helix protomer"/>
    <property type="match status" value="1"/>
</dbReference>
<evidence type="ECO:0000313" key="1">
    <source>
        <dbReference type="EMBL" id="MBT9282552.1"/>
    </source>
</evidence>
<dbReference type="EMBL" id="JAHHQF010000061">
    <property type="protein sequence ID" value="MBT9282552.1"/>
    <property type="molecule type" value="Genomic_DNA"/>
</dbReference>
<proteinExistence type="predicted"/>
<dbReference type="PANTHER" id="PTHR33677:SF5">
    <property type="entry name" value="TRANSCRIPTIONAL REPRESSOR FRMR"/>
    <property type="match status" value="1"/>
</dbReference>
<comment type="caution">
    <text evidence="1">The sequence shown here is derived from an EMBL/GenBank/DDBJ whole genome shotgun (WGS) entry which is preliminary data.</text>
</comment>